<organism evidence="1 2">
    <name type="scientific">Pistacia integerrima</name>
    <dbReference type="NCBI Taxonomy" id="434235"/>
    <lineage>
        <taxon>Eukaryota</taxon>
        <taxon>Viridiplantae</taxon>
        <taxon>Streptophyta</taxon>
        <taxon>Embryophyta</taxon>
        <taxon>Tracheophyta</taxon>
        <taxon>Spermatophyta</taxon>
        <taxon>Magnoliopsida</taxon>
        <taxon>eudicotyledons</taxon>
        <taxon>Gunneridae</taxon>
        <taxon>Pentapetalae</taxon>
        <taxon>rosids</taxon>
        <taxon>malvids</taxon>
        <taxon>Sapindales</taxon>
        <taxon>Anacardiaceae</taxon>
        <taxon>Pistacia</taxon>
    </lineage>
</organism>
<gene>
    <name evidence="1" type="ORF">Pint_09227</name>
</gene>
<keyword evidence="2" id="KW-1185">Reference proteome</keyword>
<protein>
    <submittedName>
        <fullName evidence="1">Uncharacterized protein</fullName>
    </submittedName>
</protein>
<comment type="caution">
    <text evidence="1">The sequence shown here is derived from an EMBL/GenBank/DDBJ whole genome shotgun (WGS) entry which is preliminary data.</text>
</comment>
<sequence>MEDSLFSPGTMLGGPLDSAMDLDYMNELFSEGCWVETIDGSEYPHPSPSFSTSFFDSSFPFPALETINGKTITSTSLSQQGNQEESQKPFLLGNSPMIEPQGRTPLNTESLSQSMVTVDGSRRDLENYINEGFETSRRWWIEPMANPGPATTVMERLIRAFGLINDFANHNDVLIQLWVPVNRANRRVLTTYEQPFQLGLNCQRLAKYRDISVNYIFSAEEDTKDVVGLPGRVFLGKVPEWTPDVQFFRSDEYPRVNHAQQHDVHGTLAVPVFELGNRTCLGVIEVVMTTRKIQYRSELENVCKALEAVDLRSSEVLSVQNIKANGISYQAALPEIQKVLRCACETHGLPLALTWVPCIQQGKRGCWQSDGNIHCVSTVDHVCHVADPDMKGFHEACSEHHLLKGQGVAGGAFLTNQPCFSTNITSFKKTDYPLSHHANIFGLCGAVAIRLRSIHTGTADFVLEFFLPKGCRDPEEQMKMLSSLSIIIEQVCRSLRVVTEKELEEETDSPISEVIVPSDNTLSRENILKVDTHSEKYSQENSSSAACVMGVQKNCDVSLNQTEKPRAVSDEKILEVRKQEEDVSQKGSVEHCGDSNSGEGSFSSVAMSRTGEKRRTKADKTITLQVLQKYFSGSLKDAAKSIGVCPTTLKRICRQHGIKRWPSRNIQKVGRSLQKLQLVIDSVQGGSGAFQIGSFYSNFPELSSPKVSRTSPLTTSVLSDHLKPTSLQPKGGICNPEAAKSPSYSQSSSSSHSCSSGTQKHVSANSVAGYEDPMAGESSGNVVLKRVRSEAELHASNQGPKLLPRSQRHKSLTEQPILETLSSLPENCGQLSQEVHVLRVKISFGDEKIRLRMQDNWKFNDLVQEIARRFNIENMSIFDLKYLDDDCEWVLLTCDADLEECIDICQSSQSHTIKISLQPSHHLSERLLGSSGPS</sequence>
<accession>A0ACC0XUB4</accession>
<evidence type="ECO:0000313" key="1">
    <source>
        <dbReference type="EMBL" id="KAJ0024060.1"/>
    </source>
</evidence>
<name>A0ACC0XUB4_9ROSI</name>
<proteinExistence type="predicted"/>
<dbReference type="EMBL" id="CM047745">
    <property type="protein sequence ID" value="KAJ0024060.1"/>
    <property type="molecule type" value="Genomic_DNA"/>
</dbReference>
<evidence type="ECO:0000313" key="2">
    <source>
        <dbReference type="Proteomes" id="UP001163603"/>
    </source>
</evidence>
<dbReference type="Proteomes" id="UP001163603">
    <property type="component" value="Chromosome 10"/>
</dbReference>
<reference evidence="2" key="1">
    <citation type="journal article" date="2023" name="G3 (Bethesda)">
        <title>Genome assembly and association tests identify interacting loci associated with vigor, precocity, and sex in interspecific pistachio rootstocks.</title>
        <authorList>
            <person name="Palmer W."/>
            <person name="Jacygrad E."/>
            <person name="Sagayaradj S."/>
            <person name="Cavanaugh K."/>
            <person name="Han R."/>
            <person name="Bertier L."/>
            <person name="Beede B."/>
            <person name="Kafkas S."/>
            <person name="Golino D."/>
            <person name="Preece J."/>
            <person name="Michelmore R."/>
        </authorList>
    </citation>
    <scope>NUCLEOTIDE SEQUENCE [LARGE SCALE GENOMIC DNA]</scope>
</reference>